<dbReference type="Proteomes" id="UP000215914">
    <property type="component" value="Unassembled WGS sequence"/>
</dbReference>
<reference evidence="1" key="1">
    <citation type="journal article" date="2017" name="Nature">
        <title>The sunflower genome provides insights into oil metabolism, flowering and Asterid evolution.</title>
        <authorList>
            <person name="Badouin H."/>
            <person name="Gouzy J."/>
            <person name="Grassa C.J."/>
            <person name="Murat F."/>
            <person name="Staton S.E."/>
            <person name="Cottret L."/>
            <person name="Lelandais-Briere C."/>
            <person name="Owens G.L."/>
            <person name="Carrere S."/>
            <person name="Mayjonade B."/>
            <person name="Legrand L."/>
            <person name="Gill N."/>
            <person name="Kane N.C."/>
            <person name="Bowers J.E."/>
            <person name="Hubner S."/>
            <person name="Bellec A."/>
            <person name="Berard A."/>
            <person name="Berges H."/>
            <person name="Blanchet N."/>
            <person name="Boniface M.C."/>
            <person name="Brunel D."/>
            <person name="Catrice O."/>
            <person name="Chaidir N."/>
            <person name="Claudel C."/>
            <person name="Donnadieu C."/>
            <person name="Faraut T."/>
            <person name="Fievet G."/>
            <person name="Helmstetter N."/>
            <person name="King M."/>
            <person name="Knapp S.J."/>
            <person name="Lai Z."/>
            <person name="Le Paslier M.C."/>
            <person name="Lippi Y."/>
            <person name="Lorenzon L."/>
            <person name="Mandel J.R."/>
            <person name="Marage G."/>
            <person name="Marchand G."/>
            <person name="Marquand E."/>
            <person name="Bret-Mestries E."/>
            <person name="Morien E."/>
            <person name="Nambeesan S."/>
            <person name="Nguyen T."/>
            <person name="Pegot-Espagnet P."/>
            <person name="Pouilly N."/>
            <person name="Raftis F."/>
            <person name="Sallet E."/>
            <person name="Schiex T."/>
            <person name="Thomas J."/>
            <person name="Vandecasteele C."/>
            <person name="Vares D."/>
            <person name="Vear F."/>
            <person name="Vautrin S."/>
            <person name="Crespi M."/>
            <person name="Mangin B."/>
            <person name="Burke J.M."/>
            <person name="Salse J."/>
            <person name="Munos S."/>
            <person name="Vincourt P."/>
            <person name="Rieseberg L.H."/>
            <person name="Langlade N.B."/>
        </authorList>
    </citation>
    <scope>NUCLEOTIDE SEQUENCE</scope>
    <source>
        <tissue evidence="1">Leaves</tissue>
    </source>
</reference>
<sequence length="84" mass="9498">MLKQLQVIVAVFKTIAFPNMYSRNSTSDFCPLQFENLMVVRFVSIQVGTNFGLIQQPSSCFCVLTQKKELNVILVAVVWVILTV</sequence>
<reference evidence="1" key="2">
    <citation type="submission" date="2020-06" db="EMBL/GenBank/DDBJ databases">
        <title>Helianthus annuus Genome sequencing and assembly Release 2.</title>
        <authorList>
            <person name="Gouzy J."/>
            <person name="Langlade N."/>
            <person name="Munos S."/>
        </authorList>
    </citation>
    <scope>NUCLEOTIDE SEQUENCE</scope>
    <source>
        <tissue evidence="1">Leaves</tissue>
    </source>
</reference>
<accession>A0A9K3DM02</accession>
<protein>
    <submittedName>
        <fullName evidence="1">Uncharacterized protein</fullName>
    </submittedName>
</protein>
<evidence type="ECO:0000313" key="1">
    <source>
        <dbReference type="EMBL" id="KAF5757113.1"/>
    </source>
</evidence>
<proteinExistence type="predicted"/>
<comment type="caution">
    <text evidence="1">The sequence shown here is derived from an EMBL/GenBank/DDBJ whole genome shotgun (WGS) entry which is preliminary data.</text>
</comment>
<evidence type="ECO:0000313" key="2">
    <source>
        <dbReference type="Proteomes" id="UP000215914"/>
    </source>
</evidence>
<gene>
    <name evidence="1" type="ORF">HanXRQr2_Chr17g0822821</name>
</gene>
<dbReference type="AlphaFoldDB" id="A0A9K3DM02"/>
<keyword evidence="2" id="KW-1185">Reference proteome</keyword>
<dbReference type="Gramene" id="mRNA:HanXRQr2_Chr17g0822821">
    <property type="protein sequence ID" value="CDS:HanXRQr2_Chr17g0822821.1"/>
    <property type="gene ID" value="HanXRQr2_Chr17g0822821"/>
</dbReference>
<organism evidence="1 2">
    <name type="scientific">Helianthus annuus</name>
    <name type="common">Common sunflower</name>
    <dbReference type="NCBI Taxonomy" id="4232"/>
    <lineage>
        <taxon>Eukaryota</taxon>
        <taxon>Viridiplantae</taxon>
        <taxon>Streptophyta</taxon>
        <taxon>Embryophyta</taxon>
        <taxon>Tracheophyta</taxon>
        <taxon>Spermatophyta</taxon>
        <taxon>Magnoliopsida</taxon>
        <taxon>eudicotyledons</taxon>
        <taxon>Gunneridae</taxon>
        <taxon>Pentapetalae</taxon>
        <taxon>asterids</taxon>
        <taxon>campanulids</taxon>
        <taxon>Asterales</taxon>
        <taxon>Asteraceae</taxon>
        <taxon>Asteroideae</taxon>
        <taxon>Heliantheae alliance</taxon>
        <taxon>Heliantheae</taxon>
        <taxon>Helianthus</taxon>
    </lineage>
</organism>
<dbReference type="EMBL" id="MNCJ02000332">
    <property type="protein sequence ID" value="KAF5757113.1"/>
    <property type="molecule type" value="Genomic_DNA"/>
</dbReference>
<name>A0A9K3DM02_HELAN</name>